<comment type="caution">
    <text evidence="2">The sequence shown here is derived from an EMBL/GenBank/DDBJ whole genome shotgun (WGS) entry which is preliminary data.</text>
</comment>
<accession>A0A5A7P9C4</accession>
<evidence type="ECO:0000313" key="2">
    <source>
        <dbReference type="EMBL" id="GER29227.1"/>
    </source>
</evidence>
<dbReference type="PANTHER" id="PTHR34835">
    <property type="entry name" value="OS07G0283600 PROTEIN-RELATED"/>
    <property type="match status" value="1"/>
</dbReference>
<name>A0A5A7P9C4_STRAF</name>
<dbReference type="OrthoDB" id="1750982at2759"/>
<feature type="compositionally biased region" description="Basic and acidic residues" evidence="1">
    <location>
        <begin position="1"/>
        <end position="13"/>
    </location>
</feature>
<proteinExistence type="predicted"/>
<evidence type="ECO:0000256" key="1">
    <source>
        <dbReference type="SAM" id="MobiDB-lite"/>
    </source>
</evidence>
<feature type="compositionally biased region" description="Basic and acidic residues" evidence="1">
    <location>
        <begin position="23"/>
        <end position="47"/>
    </location>
</feature>
<reference evidence="3" key="1">
    <citation type="journal article" date="2019" name="Curr. Biol.">
        <title>Genome Sequence of Striga asiatica Provides Insight into the Evolution of Plant Parasitism.</title>
        <authorList>
            <person name="Yoshida S."/>
            <person name="Kim S."/>
            <person name="Wafula E.K."/>
            <person name="Tanskanen J."/>
            <person name="Kim Y.M."/>
            <person name="Honaas L."/>
            <person name="Yang Z."/>
            <person name="Spallek T."/>
            <person name="Conn C.E."/>
            <person name="Ichihashi Y."/>
            <person name="Cheong K."/>
            <person name="Cui S."/>
            <person name="Der J.P."/>
            <person name="Gundlach H."/>
            <person name="Jiao Y."/>
            <person name="Hori C."/>
            <person name="Ishida J.K."/>
            <person name="Kasahara H."/>
            <person name="Kiba T."/>
            <person name="Kim M.S."/>
            <person name="Koo N."/>
            <person name="Laohavisit A."/>
            <person name="Lee Y.H."/>
            <person name="Lumba S."/>
            <person name="McCourt P."/>
            <person name="Mortimer J.C."/>
            <person name="Mutuku J.M."/>
            <person name="Nomura T."/>
            <person name="Sasaki-Sekimoto Y."/>
            <person name="Seto Y."/>
            <person name="Wang Y."/>
            <person name="Wakatake T."/>
            <person name="Sakakibara H."/>
            <person name="Demura T."/>
            <person name="Yamaguchi S."/>
            <person name="Yoneyama K."/>
            <person name="Manabe R.I."/>
            <person name="Nelson D.C."/>
            <person name="Schulman A.H."/>
            <person name="Timko M.P."/>
            <person name="dePamphilis C.W."/>
            <person name="Choi D."/>
            <person name="Shirasu K."/>
        </authorList>
    </citation>
    <scope>NUCLEOTIDE SEQUENCE [LARGE SCALE GENOMIC DNA]</scope>
    <source>
        <strain evidence="3">cv. UVA1</strain>
    </source>
</reference>
<feature type="region of interest" description="Disordered" evidence="1">
    <location>
        <begin position="415"/>
        <end position="437"/>
    </location>
</feature>
<evidence type="ECO:0000313" key="3">
    <source>
        <dbReference type="Proteomes" id="UP000325081"/>
    </source>
</evidence>
<feature type="region of interest" description="Disordered" evidence="1">
    <location>
        <begin position="1"/>
        <end position="47"/>
    </location>
</feature>
<feature type="compositionally biased region" description="Acidic residues" evidence="1">
    <location>
        <begin position="463"/>
        <end position="487"/>
    </location>
</feature>
<gene>
    <name evidence="2" type="ORF">STAS_05076</name>
</gene>
<feature type="compositionally biased region" description="Acidic residues" evidence="1">
    <location>
        <begin position="415"/>
        <end position="436"/>
    </location>
</feature>
<sequence>MENETLRKMLDKIKARRKNRSKQRPENVGERKRKTDTLSKQTERKKPKLTYEIKEEGGFLNRVSPLALYKFFKDLDDRQKEDVKSVGFGHLLDMKITQIAPPNLCYYLVTQYRYASNTLILRGNREMNITAEDVEAVLGLPRGPKEVIEGDWYDKDEQYNKMLGDFRETFGFKRTAGAPTAKKLVQYLTGKDVERGQRVYGDDFKRIFVIAVVSLFLWRNRGQECKFRLLQSLRKPSDIINYNWCQYVLQALSESVKMWNESGGEAHFNGPLTFLVVCYLDRVQFMNKTYVPRKFPAIAYWTNQAIFKRVREEQSGQGFGMGSILDPIKPPRDGADQAATLADEHVVEQENLVERFERAMTNIAPFVSEVREVCERAKSSDLGAALIIHHALQNHASVIMKVAQGVIDVQTNEGIDDEMGFDGQEQEEDAENEDEESIHVEVGDDVLVQEQEGIENEVANDREEQEQEQEQEQNGENEEEKEDDDVERNEGIETEMATDGQQEAHDAGIQSILSDIFNEYGDGQGSNKEVDEDDVVVQEREGI</sequence>
<dbReference type="AlphaFoldDB" id="A0A5A7P9C4"/>
<keyword evidence="3" id="KW-1185">Reference proteome</keyword>
<dbReference type="Proteomes" id="UP000325081">
    <property type="component" value="Unassembled WGS sequence"/>
</dbReference>
<dbReference type="EMBL" id="BKCP01003447">
    <property type="protein sequence ID" value="GER29227.1"/>
    <property type="molecule type" value="Genomic_DNA"/>
</dbReference>
<dbReference type="PANTHER" id="PTHR34835:SF90">
    <property type="entry name" value="AMINOTRANSFERASE-LIKE PLANT MOBILE DOMAIN-CONTAINING PROTEIN"/>
    <property type="match status" value="1"/>
</dbReference>
<protein>
    <submittedName>
        <fullName evidence="2">E3 ubiquitin-protein ligase</fullName>
    </submittedName>
</protein>
<feature type="region of interest" description="Disordered" evidence="1">
    <location>
        <begin position="457"/>
        <end position="543"/>
    </location>
</feature>
<organism evidence="2 3">
    <name type="scientific">Striga asiatica</name>
    <name type="common">Asiatic witchweed</name>
    <name type="synonym">Buchnera asiatica</name>
    <dbReference type="NCBI Taxonomy" id="4170"/>
    <lineage>
        <taxon>Eukaryota</taxon>
        <taxon>Viridiplantae</taxon>
        <taxon>Streptophyta</taxon>
        <taxon>Embryophyta</taxon>
        <taxon>Tracheophyta</taxon>
        <taxon>Spermatophyta</taxon>
        <taxon>Magnoliopsida</taxon>
        <taxon>eudicotyledons</taxon>
        <taxon>Gunneridae</taxon>
        <taxon>Pentapetalae</taxon>
        <taxon>asterids</taxon>
        <taxon>lamiids</taxon>
        <taxon>Lamiales</taxon>
        <taxon>Orobanchaceae</taxon>
        <taxon>Buchnereae</taxon>
        <taxon>Striga</taxon>
    </lineage>
</organism>